<keyword evidence="3" id="KW-1185">Reference proteome</keyword>
<comment type="caution">
    <text evidence="2">The sequence shown here is derived from an EMBL/GenBank/DDBJ whole genome shotgun (WGS) entry which is preliminary data.</text>
</comment>
<feature type="compositionally biased region" description="Basic and acidic residues" evidence="1">
    <location>
        <begin position="36"/>
        <end position="49"/>
    </location>
</feature>
<evidence type="ECO:0000256" key="1">
    <source>
        <dbReference type="SAM" id="MobiDB-lite"/>
    </source>
</evidence>
<evidence type="ECO:0000313" key="3">
    <source>
        <dbReference type="Proteomes" id="UP001230426"/>
    </source>
</evidence>
<protein>
    <submittedName>
        <fullName evidence="2">Uncharacterized protein</fullName>
    </submittedName>
</protein>
<sequence length="49" mass="4978">MKGPADQAGNRPANGPADQAGNRPAKGPADQAGNRPDNHSDSTRSDDPP</sequence>
<organism evidence="2 3">
    <name type="scientific">Streptosporangium brasiliense</name>
    <dbReference type="NCBI Taxonomy" id="47480"/>
    <lineage>
        <taxon>Bacteria</taxon>
        <taxon>Bacillati</taxon>
        <taxon>Actinomycetota</taxon>
        <taxon>Actinomycetes</taxon>
        <taxon>Streptosporangiales</taxon>
        <taxon>Streptosporangiaceae</taxon>
        <taxon>Streptosporangium</taxon>
    </lineage>
</organism>
<accession>A0ABT9R8Z0</accession>
<proteinExistence type="predicted"/>
<dbReference type="Proteomes" id="UP001230426">
    <property type="component" value="Unassembled WGS sequence"/>
</dbReference>
<dbReference type="EMBL" id="JAUSRB010000002">
    <property type="protein sequence ID" value="MDP9865693.1"/>
    <property type="molecule type" value="Genomic_DNA"/>
</dbReference>
<gene>
    <name evidence="2" type="ORF">J2S55_004959</name>
</gene>
<feature type="region of interest" description="Disordered" evidence="1">
    <location>
        <begin position="1"/>
        <end position="49"/>
    </location>
</feature>
<evidence type="ECO:0000313" key="2">
    <source>
        <dbReference type="EMBL" id="MDP9865693.1"/>
    </source>
</evidence>
<name>A0ABT9R8Z0_9ACTN</name>
<reference evidence="2 3" key="1">
    <citation type="submission" date="2023-07" db="EMBL/GenBank/DDBJ databases">
        <title>Sequencing the genomes of 1000 actinobacteria strains.</title>
        <authorList>
            <person name="Klenk H.-P."/>
        </authorList>
    </citation>
    <scope>NUCLEOTIDE SEQUENCE [LARGE SCALE GENOMIC DNA]</scope>
    <source>
        <strain evidence="2 3">DSM 44109</strain>
    </source>
</reference>